<dbReference type="InterPro" id="IPR015797">
    <property type="entry name" value="NUDIX_hydrolase-like_dom_sf"/>
</dbReference>
<name>A0AAX3BB05_9SPIR</name>
<dbReference type="PROSITE" id="PS00893">
    <property type="entry name" value="NUDIX_BOX"/>
    <property type="match status" value="1"/>
</dbReference>
<accession>A0AAX3BB05</accession>
<dbReference type="RefSeq" id="WP_271434585.1">
    <property type="nucleotide sequence ID" value="NZ_CP073355.1"/>
</dbReference>
<dbReference type="Proteomes" id="UP001056539">
    <property type="component" value="Chromosome"/>
</dbReference>
<reference evidence="5" key="1">
    <citation type="submission" date="2021-04" db="EMBL/GenBank/DDBJ databases">
        <authorList>
            <person name="Postec A."/>
        </authorList>
    </citation>
    <scope>NUCLEOTIDE SEQUENCE</scope>
    <source>
        <strain evidence="5">F1F22</strain>
    </source>
</reference>
<evidence type="ECO:0000259" key="4">
    <source>
        <dbReference type="PROSITE" id="PS51462"/>
    </source>
</evidence>
<dbReference type="PRINTS" id="PR00502">
    <property type="entry name" value="NUDIXFAMILY"/>
</dbReference>
<dbReference type="PROSITE" id="PS51462">
    <property type="entry name" value="NUDIX"/>
    <property type="match status" value="1"/>
</dbReference>
<comment type="similarity">
    <text evidence="3">Belongs to the Nudix hydrolase family.</text>
</comment>
<dbReference type="InterPro" id="IPR000086">
    <property type="entry name" value="NUDIX_hydrolase_dom"/>
</dbReference>
<evidence type="ECO:0000256" key="2">
    <source>
        <dbReference type="ARBA" id="ARBA00022801"/>
    </source>
</evidence>
<evidence type="ECO:0000313" key="6">
    <source>
        <dbReference type="Proteomes" id="UP001056539"/>
    </source>
</evidence>
<dbReference type="SUPFAM" id="SSF55811">
    <property type="entry name" value="Nudix"/>
    <property type="match status" value="1"/>
</dbReference>
<proteinExistence type="inferred from homology"/>
<dbReference type="InterPro" id="IPR020084">
    <property type="entry name" value="NUDIX_hydrolase_CS"/>
</dbReference>
<dbReference type="PANTHER" id="PTHR43046">
    <property type="entry name" value="GDP-MANNOSE MANNOSYL HYDROLASE"/>
    <property type="match status" value="1"/>
</dbReference>
<keyword evidence="2 3" id="KW-0378">Hydrolase</keyword>
<protein>
    <submittedName>
        <fullName evidence="5">NUDIX hydrolase</fullName>
    </submittedName>
</protein>
<dbReference type="EMBL" id="CP073355">
    <property type="protein sequence ID" value="URA09456.1"/>
    <property type="molecule type" value="Genomic_DNA"/>
</dbReference>
<dbReference type="PANTHER" id="PTHR43046:SF14">
    <property type="entry name" value="MUTT_NUDIX FAMILY PROTEIN"/>
    <property type="match status" value="1"/>
</dbReference>
<feature type="domain" description="Nudix hydrolase" evidence="4">
    <location>
        <begin position="5"/>
        <end position="138"/>
    </location>
</feature>
<sequence>MAMELIEIRLDAVIFNEQGEILLARHEKQKKSYWVLPGGHLQFGETLDGALRRELREELGFEDAEVRELVFVDEFLSPERHVVHIGFDVSVVEEYLANPGVIAEDESIQEVRFFSLAEIVNASDTFYPSKDFIIQLIENRTAVML</sequence>
<organism evidence="5 6">
    <name type="scientific">Thermospira aquatica</name>
    <dbReference type="NCBI Taxonomy" id="2828656"/>
    <lineage>
        <taxon>Bacteria</taxon>
        <taxon>Pseudomonadati</taxon>
        <taxon>Spirochaetota</taxon>
        <taxon>Spirochaetia</taxon>
        <taxon>Brevinematales</taxon>
        <taxon>Thermospiraceae</taxon>
        <taxon>Thermospira</taxon>
    </lineage>
</organism>
<comment type="cofactor">
    <cofactor evidence="1">
        <name>Mg(2+)</name>
        <dbReference type="ChEBI" id="CHEBI:18420"/>
    </cofactor>
</comment>
<dbReference type="Gene3D" id="3.90.79.10">
    <property type="entry name" value="Nucleoside Triphosphate Pyrophosphohydrolase"/>
    <property type="match status" value="1"/>
</dbReference>
<gene>
    <name evidence="5" type="ORF">KDW03_08135</name>
</gene>
<evidence type="ECO:0000313" key="5">
    <source>
        <dbReference type="EMBL" id="URA09456.1"/>
    </source>
</evidence>
<keyword evidence="6" id="KW-1185">Reference proteome</keyword>
<dbReference type="GO" id="GO:0016787">
    <property type="term" value="F:hydrolase activity"/>
    <property type="evidence" value="ECO:0007669"/>
    <property type="project" value="UniProtKB-KW"/>
</dbReference>
<reference evidence="5" key="2">
    <citation type="submission" date="2022-06" db="EMBL/GenBank/DDBJ databases">
        <title>Thermospira aquatica gen. nov., sp. nov.</title>
        <authorList>
            <person name="Ben Ali Gam Z."/>
            <person name="Labat M."/>
        </authorList>
    </citation>
    <scope>NUCLEOTIDE SEQUENCE</scope>
    <source>
        <strain evidence="5">F1F22</strain>
    </source>
</reference>
<evidence type="ECO:0000256" key="1">
    <source>
        <dbReference type="ARBA" id="ARBA00001946"/>
    </source>
</evidence>
<dbReference type="AlphaFoldDB" id="A0AAX3BB05"/>
<dbReference type="InterPro" id="IPR020476">
    <property type="entry name" value="Nudix_hydrolase"/>
</dbReference>
<dbReference type="Pfam" id="PF00293">
    <property type="entry name" value="NUDIX"/>
    <property type="match status" value="1"/>
</dbReference>
<dbReference type="KEGG" id="taqu:KDW03_08135"/>
<evidence type="ECO:0000256" key="3">
    <source>
        <dbReference type="RuleBase" id="RU003476"/>
    </source>
</evidence>